<evidence type="ECO:0000256" key="7">
    <source>
        <dbReference type="ARBA" id="ARBA00023242"/>
    </source>
</evidence>
<name>A0A8K0G1H1_IGNLU</name>
<feature type="domain" description="C2H2-type" evidence="10">
    <location>
        <begin position="288"/>
        <end position="317"/>
    </location>
</feature>
<keyword evidence="7" id="KW-0539">Nucleus</keyword>
<keyword evidence="4 8" id="KW-0863">Zinc-finger</keyword>
<evidence type="ECO:0000313" key="12">
    <source>
        <dbReference type="Proteomes" id="UP000801492"/>
    </source>
</evidence>
<dbReference type="InterPro" id="IPR013087">
    <property type="entry name" value="Znf_C2H2_type"/>
</dbReference>
<protein>
    <recommendedName>
        <fullName evidence="10">C2H2-type domain-containing protein</fullName>
    </recommendedName>
</protein>
<dbReference type="AlphaFoldDB" id="A0A8K0G1H1"/>
<reference evidence="11" key="1">
    <citation type="submission" date="2019-08" db="EMBL/GenBank/DDBJ databases">
        <title>The genome of the North American firefly Photinus pyralis.</title>
        <authorList>
            <consortium name="Photinus pyralis genome working group"/>
            <person name="Fallon T.R."/>
            <person name="Sander Lower S.E."/>
            <person name="Weng J.-K."/>
        </authorList>
    </citation>
    <scope>NUCLEOTIDE SEQUENCE</scope>
    <source>
        <strain evidence="11">TRF0915ILg1</strain>
        <tissue evidence="11">Whole body</tissue>
    </source>
</reference>
<keyword evidence="12" id="KW-1185">Reference proteome</keyword>
<feature type="region of interest" description="Disordered" evidence="9">
    <location>
        <begin position="374"/>
        <end position="401"/>
    </location>
</feature>
<dbReference type="GO" id="GO:0005634">
    <property type="term" value="C:nucleus"/>
    <property type="evidence" value="ECO:0007669"/>
    <property type="project" value="UniProtKB-SubCell"/>
</dbReference>
<accession>A0A8K0G1H1</accession>
<dbReference type="SUPFAM" id="SSF57667">
    <property type="entry name" value="beta-beta-alpha zinc fingers"/>
    <property type="match status" value="1"/>
</dbReference>
<evidence type="ECO:0000256" key="2">
    <source>
        <dbReference type="ARBA" id="ARBA00022723"/>
    </source>
</evidence>
<dbReference type="GO" id="GO:0008270">
    <property type="term" value="F:zinc ion binding"/>
    <property type="evidence" value="ECO:0007669"/>
    <property type="project" value="UniProtKB-KW"/>
</dbReference>
<organism evidence="11 12">
    <name type="scientific">Ignelater luminosus</name>
    <name type="common">Cucubano</name>
    <name type="synonym">Pyrophorus luminosus</name>
    <dbReference type="NCBI Taxonomy" id="2038154"/>
    <lineage>
        <taxon>Eukaryota</taxon>
        <taxon>Metazoa</taxon>
        <taxon>Ecdysozoa</taxon>
        <taxon>Arthropoda</taxon>
        <taxon>Hexapoda</taxon>
        <taxon>Insecta</taxon>
        <taxon>Pterygota</taxon>
        <taxon>Neoptera</taxon>
        <taxon>Endopterygota</taxon>
        <taxon>Coleoptera</taxon>
        <taxon>Polyphaga</taxon>
        <taxon>Elateriformia</taxon>
        <taxon>Elateroidea</taxon>
        <taxon>Elateridae</taxon>
        <taxon>Agrypninae</taxon>
        <taxon>Pyrophorini</taxon>
        <taxon>Ignelater</taxon>
    </lineage>
</organism>
<evidence type="ECO:0000256" key="8">
    <source>
        <dbReference type="PROSITE-ProRule" id="PRU00042"/>
    </source>
</evidence>
<dbReference type="InterPro" id="IPR050331">
    <property type="entry name" value="Zinc_finger"/>
</dbReference>
<dbReference type="PANTHER" id="PTHR16515:SF49">
    <property type="entry name" value="GASTRULA ZINC FINGER PROTEIN XLCGF49.1-LIKE-RELATED"/>
    <property type="match status" value="1"/>
</dbReference>
<feature type="compositionally biased region" description="Low complexity" evidence="9">
    <location>
        <begin position="383"/>
        <end position="395"/>
    </location>
</feature>
<keyword evidence="5" id="KW-0862">Zinc</keyword>
<dbReference type="Gene3D" id="3.30.160.60">
    <property type="entry name" value="Classic Zinc Finger"/>
    <property type="match status" value="1"/>
</dbReference>
<dbReference type="Pfam" id="PF00096">
    <property type="entry name" value="zf-C2H2"/>
    <property type="match status" value="2"/>
</dbReference>
<evidence type="ECO:0000256" key="3">
    <source>
        <dbReference type="ARBA" id="ARBA00022737"/>
    </source>
</evidence>
<dbReference type="PROSITE" id="PS50157">
    <property type="entry name" value="ZINC_FINGER_C2H2_2"/>
    <property type="match status" value="2"/>
</dbReference>
<dbReference type="SMART" id="SM00355">
    <property type="entry name" value="ZnF_C2H2"/>
    <property type="match status" value="4"/>
</dbReference>
<evidence type="ECO:0000256" key="1">
    <source>
        <dbReference type="ARBA" id="ARBA00004123"/>
    </source>
</evidence>
<evidence type="ECO:0000256" key="5">
    <source>
        <dbReference type="ARBA" id="ARBA00022833"/>
    </source>
</evidence>
<sequence>MSEGKRKRIEDHYVARYKPNLQHQQQEQHQSQNHANTLSTNPILQQQIIVNPVITHAEQINENEQIQILNGNLTNNQSGQSNLVYIILPSGVNQTQNLLQGLQTVLLVPKDEQGNFVEGSSQVQYCLPVNENINVEPQTKKAEDVVLVKDVKVLKQEPGASVEYLQSTPQTDPLQIQSFPESNSINCPGLPAYGEPAMPENIFVLNTKDIQKIRQIENVDVLKHKVQFKCDYPGCILSFPSLYEKKIHADTHIFQAGSEFKCNICNLSFKVAGERNKHVDSHAIVSTYKCKNCEKTFPYYTTLVKHVNEEKCASDKSFSCHYCGVQFVDIIDLERHQKENVKHCICHAKICSDPAFELHTTLCTLYKQKMGNTKRPRVKSKSHGNNSSNSSGSSSEVIVLD</sequence>
<evidence type="ECO:0000259" key="10">
    <source>
        <dbReference type="PROSITE" id="PS50157"/>
    </source>
</evidence>
<dbReference type="GO" id="GO:0003677">
    <property type="term" value="F:DNA binding"/>
    <property type="evidence" value="ECO:0007669"/>
    <property type="project" value="UniProtKB-KW"/>
</dbReference>
<evidence type="ECO:0000313" key="11">
    <source>
        <dbReference type="EMBL" id="KAF2882586.1"/>
    </source>
</evidence>
<dbReference type="InterPro" id="IPR036236">
    <property type="entry name" value="Znf_C2H2_sf"/>
</dbReference>
<keyword evidence="2" id="KW-0479">Metal-binding</keyword>
<comment type="subcellular location">
    <subcellularLocation>
        <location evidence="1">Nucleus</location>
    </subcellularLocation>
</comment>
<comment type="caution">
    <text evidence="11">The sequence shown here is derived from an EMBL/GenBank/DDBJ whole genome shotgun (WGS) entry which is preliminary data.</text>
</comment>
<feature type="domain" description="C2H2-type" evidence="10">
    <location>
        <begin position="318"/>
        <end position="343"/>
    </location>
</feature>
<evidence type="ECO:0000256" key="4">
    <source>
        <dbReference type="ARBA" id="ARBA00022771"/>
    </source>
</evidence>
<dbReference type="EMBL" id="VTPC01090604">
    <property type="protein sequence ID" value="KAF2882586.1"/>
    <property type="molecule type" value="Genomic_DNA"/>
</dbReference>
<gene>
    <name evidence="11" type="ORF">ILUMI_23603</name>
</gene>
<keyword evidence="6" id="KW-0238">DNA-binding</keyword>
<dbReference type="OrthoDB" id="6754605at2759"/>
<dbReference type="PANTHER" id="PTHR16515">
    <property type="entry name" value="PR DOMAIN ZINC FINGER PROTEIN"/>
    <property type="match status" value="1"/>
</dbReference>
<evidence type="ECO:0000256" key="9">
    <source>
        <dbReference type="SAM" id="MobiDB-lite"/>
    </source>
</evidence>
<evidence type="ECO:0000256" key="6">
    <source>
        <dbReference type="ARBA" id="ARBA00023125"/>
    </source>
</evidence>
<proteinExistence type="predicted"/>
<keyword evidence="3" id="KW-0677">Repeat</keyword>
<dbReference type="Proteomes" id="UP000801492">
    <property type="component" value="Unassembled WGS sequence"/>
</dbReference>
<dbReference type="GO" id="GO:0010468">
    <property type="term" value="P:regulation of gene expression"/>
    <property type="evidence" value="ECO:0007669"/>
    <property type="project" value="TreeGrafter"/>
</dbReference>